<reference evidence="4 5" key="1">
    <citation type="journal article" date="2021" name="Int. J. Syst. Evol. Microbiol.">
        <title>Reticulibacter mediterranei gen. nov., sp. nov., within the new family Reticulibacteraceae fam. nov., and Ktedonospora formicarum gen. nov., sp. nov., Ktedonobacter robiniae sp. nov., Dictyobacter formicarum sp. nov. and Dictyobacter arantiisoli sp. nov., belonging to the class Ktedonobacteria.</title>
        <authorList>
            <person name="Yabe S."/>
            <person name="Zheng Y."/>
            <person name="Wang C.M."/>
            <person name="Sakai Y."/>
            <person name="Abe K."/>
            <person name="Yokota A."/>
            <person name="Donadio S."/>
            <person name="Cavaletti L."/>
            <person name="Monciardini P."/>
        </authorList>
    </citation>
    <scope>NUCLEOTIDE SEQUENCE [LARGE SCALE GENOMIC DNA]</scope>
    <source>
        <strain evidence="4 5">SOSP1-30</strain>
    </source>
</reference>
<sequence>MKKAATYGSGRPGSIIYTLLRPVARLLILLVCRVSVRSSEHVPVTGPLLLVSNHLSWFDPILVAGLFPRRTWFFAKKEIFSWPIVGWLVRCTGQIPVHRGESDRAALEQALAYLQEQRPLLIFPEGTVARQEQMLQAHTGVAMLALRTGATVLPVALKGSRRILRPGAGWRPHVSVQFGEPFVPVLPAGLTRKEGLRSITQEMMLHIATLLPPEQRGVYRDLPLEKM</sequence>
<dbReference type="Proteomes" id="UP000654345">
    <property type="component" value="Unassembled WGS sequence"/>
</dbReference>
<dbReference type="EMBL" id="BNJG01000002">
    <property type="protein sequence ID" value="GHO56524.1"/>
    <property type="molecule type" value="Genomic_DNA"/>
</dbReference>
<dbReference type="InterPro" id="IPR002123">
    <property type="entry name" value="Plipid/glycerol_acylTrfase"/>
</dbReference>
<evidence type="ECO:0000256" key="2">
    <source>
        <dbReference type="ARBA" id="ARBA00023315"/>
    </source>
</evidence>
<dbReference type="CDD" id="cd07989">
    <property type="entry name" value="LPLAT_AGPAT-like"/>
    <property type="match status" value="1"/>
</dbReference>
<dbReference type="SUPFAM" id="SSF69593">
    <property type="entry name" value="Glycerol-3-phosphate (1)-acyltransferase"/>
    <property type="match status" value="1"/>
</dbReference>
<evidence type="ECO:0000256" key="1">
    <source>
        <dbReference type="ARBA" id="ARBA00022679"/>
    </source>
</evidence>
<gene>
    <name evidence="4" type="ORF">KSB_49990</name>
</gene>
<keyword evidence="2" id="KW-0012">Acyltransferase</keyword>
<protein>
    <recommendedName>
        <fullName evidence="3">Phospholipid/glycerol acyltransferase domain-containing protein</fullName>
    </recommendedName>
</protein>
<feature type="domain" description="Phospholipid/glycerol acyltransferase" evidence="3">
    <location>
        <begin position="48"/>
        <end position="160"/>
    </location>
</feature>
<dbReference type="RefSeq" id="WP_201373006.1">
    <property type="nucleotide sequence ID" value="NZ_BNJG01000002.1"/>
</dbReference>
<proteinExistence type="predicted"/>
<dbReference type="SMART" id="SM00563">
    <property type="entry name" value="PlsC"/>
    <property type="match status" value="1"/>
</dbReference>
<evidence type="ECO:0000259" key="3">
    <source>
        <dbReference type="SMART" id="SM00563"/>
    </source>
</evidence>
<dbReference type="Pfam" id="PF01553">
    <property type="entry name" value="Acyltransferase"/>
    <property type="match status" value="1"/>
</dbReference>
<dbReference type="PANTHER" id="PTHR10434:SF11">
    <property type="entry name" value="1-ACYL-SN-GLYCEROL-3-PHOSPHATE ACYLTRANSFERASE"/>
    <property type="match status" value="1"/>
</dbReference>
<organism evidence="4 5">
    <name type="scientific">Ktedonobacter robiniae</name>
    <dbReference type="NCBI Taxonomy" id="2778365"/>
    <lineage>
        <taxon>Bacteria</taxon>
        <taxon>Bacillati</taxon>
        <taxon>Chloroflexota</taxon>
        <taxon>Ktedonobacteria</taxon>
        <taxon>Ktedonobacterales</taxon>
        <taxon>Ktedonobacteraceae</taxon>
        <taxon>Ktedonobacter</taxon>
    </lineage>
</organism>
<dbReference type="PANTHER" id="PTHR10434">
    <property type="entry name" value="1-ACYL-SN-GLYCEROL-3-PHOSPHATE ACYLTRANSFERASE"/>
    <property type="match status" value="1"/>
</dbReference>
<comment type="caution">
    <text evidence="4">The sequence shown here is derived from an EMBL/GenBank/DDBJ whole genome shotgun (WGS) entry which is preliminary data.</text>
</comment>
<name>A0ABQ3UUJ8_9CHLR</name>
<keyword evidence="1" id="KW-0808">Transferase</keyword>
<evidence type="ECO:0000313" key="5">
    <source>
        <dbReference type="Proteomes" id="UP000654345"/>
    </source>
</evidence>
<accession>A0ABQ3UUJ8</accession>
<keyword evidence="5" id="KW-1185">Reference proteome</keyword>
<evidence type="ECO:0000313" key="4">
    <source>
        <dbReference type="EMBL" id="GHO56524.1"/>
    </source>
</evidence>